<dbReference type="GO" id="GO:0008757">
    <property type="term" value="F:S-adenosylmethionine-dependent methyltransferase activity"/>
    <property type="evidence" value="ECO:0007669"/>
    <property type="project" value="InterPro"/>
</dbReference>
<dbReference type="Pfam" id="PF08241">
    <property type="entry name" value="Methyltransf_11"/>
    <property type="match status" value="1"/>
</dbReference>
<dbReference type="OrthoDB" id="9772751at2"/>
<dbReference type="GO" id="GO:0032259">
    <property type="term" value="P:methylation"/>
    <property type="evidence" value="ECO:0007669"/>
    <property type="project" value="UniProtKB-KW"/>
</dbReference>
<evidence type="ECO:0000313" key="2">
    <source>
        <dbReference type="EMBL" id="SDW21367.1"/>
    </source>
</evidence>
<dbReference type="AlphaFoldDB" id="A0A1H2RPU8"/>
<dbReference type="InterPro" id="IPR029063">
    <property type="entry name" value="SAM-dependent_MTases_sf"/>
</dbReference>
<dbReference type="RefSeq" id="WP_091611593.1">
    <property type="nucleotide sequence ID" value="NZ_FNNC01000001.1"/>
</dbReference>
<dbReference type="SUPFAM" id="SSF53335">
    <property type="entry name" value="S-adenosyl-L-methionine-dependent methyltransferases"/>
    <property type="match status" value="1"/>
</dbReference>
<proteinExistence type="predicted"/>
<accession>A0A1H2RPU8</accession>
<reference evidence="2 3" key="1">
    <citation type="submission" date="2016-10" db="EMBL/GenBank/DDBJ databases">
        <authorList>
            <person name="de Groot N.N."/>
        </authorList>
    </citation>
    <scope>NUCLEOTIDE SEQUENCE [LARGE SCALE GENOMIC DNA]</scope>
    <source>
        <strain evidence="2 3">DSM 23126</strain>
    </source>
</reference>
<dbReference type="Proteomes" id="UP000199488">
    <property type="component" value="Unassembled WGS sequence"/>
</dbReference>
<evidence type="ECO:0000313" key="3">
    <source>
        <dbReference type="Proteomes" id="UP000199488"/>
    </source>
</evidence>
<keyword evidence="2" id="KW-0830">Ubiquinone</keyword>
<dbReference type="PANTHER" id="PTHR45036:SF1">
    <property type="entry name" value="METHYLTRANSFERASE LIKE 7A"/>
    <property type="match status" value="1"/>
</dbReference>
<dbReference type="Gene3D" id="3.40.50.150">
    <property type="entry name" value="Vaccinia Virus protein VP39"/>
    <property type="match status" value="1"/>
</dbReference>
<protein>
    <submittedName>
        <fullName evidence="2">Ubiquinone/menaquinone biosynthesis C-methylase UbiE</fullName>
    </submittedName>
</protein>
<keyword evidence="2" id="KW-0489">Methyltransferase</keyword>
<name>A0A1H2RPU8_9BACI</name>
<dbReference type="CDD" id="cd02440">
    <property type="entry name" value="AdoMet_MTases"/>
    <property type="match status" value="1"/>
</dbReference>
<feature type="domain" description="Methyltransferase type 11" evidence="1">
    <location>
        <begin position="42"/>
        <end position="135"/>
    </location>
</feature>
<dbReference type="EMBL" id="FNNC01000001">
    <property type="protein sequence ID" value="SDW21367.1"/>
    <property type="molecule type" value="Genomic_DNA"/>
</dbReference>
<sequence length="201" mass="23164">MNNEELVQKFNKQAHKHEKHRRDEADNKWRRKICGSVKGKTLEIAVGAGMNYAFLPYDSDYTGVDFSPDMLEVAAAGAKEYKIDADFILSEIEHLSFPENTFDTILSTGTICCYKDPVRVLNLLNTWCRHEGQILLLEHGLMDNKGLRWLQHYLNPLLLKLYGCHHDRDILEIVEASELQIVKHERAQLGNLYLLWTRPAG</sequence>
<organism evidence="2 3">
    <name type="scientific">Marinococcus luteus</name>
    <dbReference type="NCBI Taxonomy" id="1122204"/>
    <lineage>
        <taxon>Bacteria</taxon>
        <taxon>Bacillati</taxon>
        <taxon>Bacillota</taxon>
        <taxon>Bacilli</taxon>
        <taxon>Bacillales</taxon>
        <taxon>Bacillaceae</taxon>
        <taxon>Marinococcus</taxon>
    </lineage>
</organism>
<dbReference type="PANTHER" id="PTHR45036">
    <property type="entry name" value="METHYLTRANSFERASE LIKE 7B"/>
    <property type="match status" value="1"/>
</dbReference>
<dbReference type="InterPro" id="IPR052356">
    <property type="entry name" value="Thiol_S-MT"/>
</dbReference>
<evidence type="ECO:0000259" key="1">
    <source>
        <dbReference type="Pfam" id="PF08241"/>
    </source>
</evidence>
<dbReference type="STRING" id="1122204.SAMN05421781_0860"/>
<keyword evidence="2" id="KW-0808">Transferase</keyword>
<dbReference type="InterPro" id="IPR013216">
    <property type="entry name" value="Methyltransf_11"/>
</dbReference>
<keyword evidence="3" id="KW-1185">Reference proteome</keyword>
<gene>
    <name evidence="2" type="ORF">SAMN05421781_0860</name>
</gene>